<sequence length="25" mass="2936">MGKVIQVDFEDDRENNDDEVTLQLI</sequence>
<dbReference type="Proteomes" id="UP000676336">
    <property type="component" value="Unassembled WGS sequence"/>
</dbReference>
<evidence type="ECO:0000313" key="3">
    <source>
        <dbReference type="Proteomes" id="UP000676336"/>
    </source>
</evidence>
<reference evidence="2" key="1">
    <citation type="submission" date="2021-02" db="EMBL/GenBank/DDBJ databases">
        <authorList>
            <person name="Nowell W R."/>
        </authorList>
    </citation>
    <scope>NUCLEOTIDE SEQUENCE</scope>
</reference>
<gene>
    <name evidence="2" type="ORF">SMN809_LOCUS56947</name>
</gene>
<organism evidence="2 3">
    <name type="scientific">Rotaria magnacalcarata</name>
    <dbReference type="NCBI Taxonomy" id="392030"/>
    <lineage>
        <taxon>Eukaryota</taxon>
        <taxon>Metazoa</taxon>
        <taxon>Spiralia</taxon>
        <taxon>Gnathifera</taxon>
        <taxon>Rotifera</taxon>
        <taxon>Eurotatoria</taxon>
        <taxon>Bdelloidea</taxon>
        <taxon>Philodinida</taxon>
        <taxon>Philodinidae</taxon>
        <taxon>Rotaria</taxon>
    </lineage>
</organism>
<evidence type="ECO:0000256" key="1">
    <source>
        <dbReference type="SAM" id="MobiDB-lite"/>
    </source>
</evidence>
<comment type="caution">
    <text evidence="2">The sequence shown here is derived from an EMBL/GenBank/DDBJ whole genome shotgun (WGS) entry which is preliminary data.</text>
</comment>
<name>A0A8S3DVW6_9BILA</name>
<feature type="non-terminal residue" evidence="2">
    <location>
        <position position="25"/>
    </location>
</feature>
<dbReference type="AlphaFoldDB" id="A0A8S3DVW6"/>
<feature type="region of interest" description="Disordered" evidence="1">
    <location>
        <begin position="1"/>
        <end position="25"/>
    </location>
</feature>
<accession>A0A8S3DVW6</accession>
<protein>
    <submittedName>
        <fullName evidence="2">Uncharacterized protein</fullName>
    </submittedName>
</protein>
<proteinExistence type="predicted"/>
<evidence type="ECO:0000313" key="2">
    <source>
        <dbReference type="EMBL" id="CAF5005326.1"/>
    </source>
</evidence>
<feature type="compositionally biased region" description="Acidic residues" evidence="1">
    <location>
        <begin position="8"/>
        <end position="25"/>
    </location>
</feature>
<dbReference type="EMBL" id="CAJOBI010206031">
    <property type="protein sequence ID" value="CAF5005326.1"/>
    <property type="molecule type" value="Genomic_DNA"/>
</dbReference>